<protein>
    <submittedName>
        <fullName evidence="2">Uncharacterized protein</fullName>
    </submittedName>
</protein>
<dbReference type="EMBL" id="NHYE01005556">
    <property type="protein sequence ID" value="PPQ69989.1"/>
    <property type="molecule type" value="Genomic_DNA"/>
</dbReference>
<evidence type="ECO:0000313" key="3">
    <source>
        <dbReference type="Proteomes" id="UP000284706"/>
    </source>
</evidence>
<feature type="compositionally biased region" description="Low complexity" evidence="1">
    <location>
        <begin position="8"/>
        <end position="20"/>
    </location>
</feature>
<evidence type="ECO:0000313" key="2">
    <source>
        <dbReference type="EMBL" id="PPQ69989.1"/>
    </source>
</evidence>
<evidence type="ECO:0000256" key="1">
    <source>
        <dbReference type="SAM" id="MobiDB-lite"/>
    </source>
</evidence>
<reference evidence="2 3" key="1">
    <citation type="journal article" date="2018" name="Evol. Lett.">
        <title>Horizontal gene cluster transfer increased hallucinogenic mushroom diversity.</title>
        <authorList>
            <person name="Reynolds H.T."/>
            <person name="Vijayakumar V."/>
            <person name="Gluck-Thaler E."/>
            <person name="Korotkin H.B."/>
            <person name="Matheny P.B."/>
            <person name="Slot J.C."/>
        </authorList>
    </citation>
    <scope>NUCLEOTIDE SEQUENCE [LARGE SCALE GENOMIC DNA]</scope>
    <source>
        <strain evidence="2 3">SRW20</strain>
    </source>
</reference>
<dbReference type="Proteomes" id="UP000284706">
    <property type="component" value="Unassembled WGS sequence"/>
</dbReference>
<comment type="caution">
    <text evidence="2">The sequence shown here is derived from an EMBL/GenBank/DDBJ whole genome shotgun (WGS) entry which is preliminary data.</text>
</comment>
<dbReference type="AlphaFoldDB" id="A0A409VUR2"/>
<name>A0A409VUR2_9AGAR</name>
<feature type="region of interest" description="Disordered" evidence="1">
    <location>
        <begin position="99"/>
        <end position="122"/>
    </location>
</feature>
<feature type="region of interest" description="Disordered" evidence="1">
    <location>
        <begin position="1"/>
        <end position="23"/>
    </location>
</feature>
<proteinExistence type="predicted"/>
<organism evidence="2 3">
    <name type="scientific">Gymnopilus dilepis</name>
    <dbReference type="NCBI Taxonomy" id="231916"/>
    <lineage>
        <taxon>Eukaryota</taxon>
        <taxon>Fungi</taxon>
        <taxon>Dikarya</taxon>
        <taxon>Basidiomycota</taxon>
        <taxon>Agaricomycotina</taxon>
        <taxon>Agaricomycetes</taxon>
        <taxon>Agaricomycetidae</taxon>
        <taxon>Agaricales</taxon>
        <taxon>Agaricineae</taxon>
        <taxon>Hymenogastraceae</taxon>
        <taxon>Gymnopilus</taxon>
    </lineage>
</organism>
<dbReference type="InParanoid" id="A0A409VUR2"/>
<sequence>MPRTPPGDDSASESSSDATSNRYRRKKRVIWRYRWRTAPKLLRRQESNNCPPSMQQIAVTRPEVLVAAANTSASRVGPALGHSGELRNLQQIVGTFGSPQTASFDLPSASELPPAYENRDTP</sequence>
<accession>A0A409VUR2</accession>
<keyword evidence="3" id="KW-1185">Reference proteome</keyword>
<gene>
    <name evidence="2" type="ORF">CVT26_013277</name>
</gene>